<accession>A0ABW5UVH1</accession>
<evidence type="ECO:0008006" key="3">
    <source>
        <dbReference type="Google" id="ProtNLM"/>
    </source>
</evidence>
<evidence type="ECO:0000313" key="2">
    <source>
        <dbReference type="Proteomes" id="UP001597463"/>
    </source>
</evidence>
<dbReference type="Proteomes" id="UP001597463">
    <property type="component" value="Unassembled WGS sequence"/>
</dbReference>
<gene>
    <name evidence="1" type="ORF">ACFSW6_20095</name>
</gene>
<proteinExistence type="predicted"/>
<keyword evidence="2" id="KW-1185">Reference proteome</keyword>
<protein>
    <recommendedName>
        <fullName evidence="3">DUF2190 family protein</fullName>
    </recommendedName>
</protein>
<reference evidence="2" key="1">
    <citation type="journal article" date="2019" name="Int. J. Syst. Evol. Microbiol.">
        <title>The Global Catalogue of Microorganisms (GCM) 10K type strain sequencing project: providing services to taxonomists for standard genome sequencing and annotation.</title>
        <authorList>
            <consortium name="The Broad Institute Genomics Platform"/>
            <consortium name="The Broad Institute Genome Sequencing Center for Infectious Disease"/>
            <person name="Wu L."/>
            <person name="Ma J."/>
        </authorList>
    </citation>
    <scope>NUCLEOTIDE SEQUENCE [LARGE SCALE GENOMIC DNA]</scope>
    <source>
        <strain evidence="2">TISTR 1906</strain>
    </source>
</reference>
<name>A0ABW5UVH1_9BURK</name>
<sequence>MAKANLIYRGPHDRHPRTVSDKPVAAALLPGTFVTESATNLAQAVAFGPMVRLLAHRDFYAPAGSWFNGSDPLKTAYAANETAVAYVLEPTQQYQAAVAAGNYTFGQPLTIGAAGRLTAAAAGNVVVAYAAAAANGAAAGDLLDIEIANFHTMA</sequence>
<dbReference type="RefSeq" id="WP_066471181.1">
    <property type="nucleotide sequence ID" value="NZ_BCNT01000001.1"/>
</dbReference>
<evidence type="ECO:0000313" key="1">
    <source>
        <dbReference type="EMBL" id="MFD2756382.1"/>
    </source>
</evidence>
<comment type="caution">
    <text evidence="1">The sequence shown here is derived from an EMBL/GenBank/DDBJ whole genome shotgun (WGS) entry which is preliminary data.</text>
</comment>
<organism evidence="1 2">
    <name type="scientific">Comamonas terrae</name>
    <dbReference type="NCBI Taxonomy" id="673548"/>
    <lineage>
        <taxon>Bacteria</taxon>
        <taxon>Pseudomonadati</taxon>
        <taxon>Pseudomonadota</taxon>
        <taxon>Betaproteobacteria</taxon>
        <taxon>Burkholderiales</taxon>
        <taxon>Comamonadaceae</taxon>
        <taxon>Comamonas</taxon>
    </lineage>
</organism>
<dbReference type="EMBL" id="JBHUMV010000011">
    <property type="protein sequence ID" value="MFD2756382.1"/>
    <property type="molecule type" value="Genomic_DNA"/>
</dbReference>